<evidence type="ECO:0000256" key="2">
    <source>
        <dbReference type="SAM" id="Phobius"/>
    </source>
</evidence>
<feature type="compositionally biased region" description="Pro residues" evidence="1">
    <location>
        <begin position="124"/>
        <end position="139"/>
    </location>
</feature>
<keyword evidence="2" id="KW-1133">Transmembrane helix</keyword>
<feature type="compositionally biased region" description="Pro residues" evidence="1">
    <location>
        <begin position="70"/>
        <end position="85"/>
    </location>
</feature>
<name>A0A199NXI8_9XANT</name>
<feature type="transmembrane region" description="Helical" evidence="2">
    <location>
        <begin position="22"/>
        <end position="42"/>
    </location>
</feature>
<keyword evidence="2" id="KW-0472">Membrane</keyword>
<reference evidence="3 4" key="1">
    <citation type="submission" date="2016-04" db="EMBL/GenBank/DDBJ databases">
        <title>Xanthomonas translucens phylogeny.</title>
        <authorList>
            <person name="Langlois P."/>
        </authorList>
    </citation>
    <scope>NUCLEOTIDE SEQUENCE [LARGE SCALE GENOMIC DNA]</scope>
    <source>
        <strain evidence="3 4">B99</strain>
    </source>
</reference>
<evidence type="ECO:0000256" key="1">
    <source>
        <dbReference type="SAM" id="MobiDB-lite"/>
    </source>
</evidence>
<evidence type="ECO:0000313" key="3">
    <source>
        <dbReference type="EMBL" id="OAX53441.1"/>
    </source>
</evidence>
<comment type="caution">
    <text evidence="3">The sequence shown here is derived from an EMBL/GenBank/DDBJ whole genome shotgun (WGS) entry which is preliminary data.</text>
</comment>
<gene>
    <name evidence="3" type="ORF">A6R73_00835</name>
</gene>
<dbReference type="RefSeq" id="WP_064542440.1">
    <property type="nucleotide sequence ID" value="NZ_LWSU01000275.1"/>
</dbReference>
<organism evidence="3 4">
    <name type="scientific">Xanthomonas graminis pv. poae</name>
    <dbReference type="NCBI Taxonomy" id="227946"/>
    <lineage>
        <taxon>Bacteria</taxon>
        <taxon>Pseudomonadati</taxon>
        <taxon>Pseudomonadota</taxon>
        <taxon>Gammaproteobacteria</taxon>
        <taxon>Lysobacterales</taxon>
        <taxon>Lysobacteraceae</taxon>
        <taxon>Xanthomonas</taxon>
        <taxon>Xanthomonas translucens group</taxon>
        <taxon>Xanthomonas graminis</taxon>
    </lineage>
</organism>
<dbReference type="AlphaFoldDB" id="A0A199NXI8"/>
<protein>
    <submittedName>
        <fullName evidence="3">Plasmid stabilization protein ParE</fullName>
    </submittedName>
</protein>
<feature type="region of interest" description="Disordered" evidence="1">
    <location>
        <begin position="68"/>
        <end position="202"/>
    </location>
</feature>
<accession>A0A199NXI8</accession>
<dbReference type="EMBL" id="LWSU01000275">
    <property type="protein sequence ID" value="OAX53441.1"/>
    <property type="molecule type" value="Genomic_DNA"/>
</dbReference>
<keyword evidence="2" id="KW-0812">Transmembrane</keyword>
<dbReference type="Proteomes" id="UP000093858">
    <property type="component" value="Unassembled WGS sequence"/>
</dbReference>
<proteinExistence type="predicted"/>
<sequence length="297" mass="31503">MSNASHRADPRATSWVERLDPWIAAIVSAVLHLLMLLLLLLADPPTMSTPQGAASGGRTKVDFIGATRQPVPPVKTPPSPQPKHTPAPAKARPATSPVQSTLVAQADDPVPPPDPVAAASAPALPAPAPAEQPAPPQPDPAAQQQTQAAAASEPEPTQRRETWTGRPPGAIDQDLGPNEAGLVRDGGGRGGRRGDPSDAGPSMELGGYLVYYDLRSETLLRAWMDQGMKEFFILLPGTQYRMACPLELAMKRGSGKCRALPPDSPELKAIGDAREVITMLQVYKQGELVWRGPGPYK</sequence>
<feature type="compositionally biased region" description="Low complexity" evidence="1">
    <location>
        <begin position="140"/>
        <end position="155"/>
    </location>
</feature>
<evidence type="ECO:0000313" key="4">
    <source>
        <dbReference type="Proteomes" id="UP000093858"/>
    </source>
</evidence>